<dbReference type="InterPro" id="IPR013096">
    <property type="entry name" value="Cupin_2"/>
</dbReference>
<dbReference type="AlphaFoldDB" id="A0A328Q0Y4"/>
<dbReference type="Gene3D" id="2.60.120.10">
    <property type="entry name" value="Jelly Rolls"/>
    <property type="match status" value="1"/>
</dbReference>
<dbReference type="Pfam" id="PF07883">
    <property type="entry name" value="Cupin_2"/>
    <property type="match status" value="1"/>
</dbReference>
<feature type="domain" description="Cupin type-2" evidence="1">
    <location>
        <begin position="38"/>
        <end position="102"/>
    </location>
</feature>
<dbReference type="InterPro" id="IPR014710">
    <property type="entry name" value="RmlC-like_jellyroll"/>
</dbReference>
<gene>
    <name evidence="2" type="ORF">CA615_00010</name>
</gene>
<dbReference type="GeneID" id="3855932"/>
<evidence type="ECO:0000313" key="2">
    <source>
        <dbReference type="EMBL" id="RAP03862.1"/>
    </source>
</evidence>
<reference evidence="2 3" key="1">
    <citation type="submission" date="2017-05" db="EMBL/GenBank/DDBJ databases">
        <title>Host range expansion of the Methanosphaera genus to humans and monogastric animals involves recent and extensive reduction in genome content.</title>
        <authorList>
            <person name="Hoedt E.C."/>
            <person name="Volmer J.G."/>
            <person name="Parks D.H."/>
            <person name="Rosewarne C.P."/>
            <person name="Denman S.E."/>
            <person name="Mcsweeney C.S."/>
            <person name="O Cuiv P."/>
            <person name="Hugenholtz P."/>
            <person name="Tyson G.W."/>
            <person name="Morrison M."/>
        </authorList>
    </citation>
    <scope>NUCLEOTIDE SEQUENCE [LARGE SCALE GENOMIC DNA]</scope>
    <source>
        <strain evidence="2 3">PA5</strain>
    </source>
</reference>
<comment type="caution">
    <text evidence="2">The sequence shown here is derived from an EMBL/GenBank/DDBJ whole genome shotgun (WGS) entry which is preliminary data.</text>
</comment>
<dbReference type="SUPFAM" id="SSF51182">
    <property type="entry name" value="RmlC-like cupins"/>
    <property type="match status" value="1"/>
</dbReference>
<dbReference type="RefSeq" id="WP_011405621.1">
    <property type="nucleotide sequence ID" value="NZ_CATZNA010000019.1"/>
</dbReference>
<proteinExistence type="predicted"/>
<evidence type="ECO:0000313" key="3">
    <source>
        <dbReference type="Proteomes" id="UP000248557"/>
    </source>
</evidence>
<sequence>MCEKATIYETEKLVEYQEGSVVSKEIIKKETGTVTVFAFDKNEGLSEHTAPFDAMVQVIDGTLELTIDGELFTLTKGNMIIMPANIPHALHAKERFKMVLTMIKSN</sequence>
<accession>A0A328Q0Y4</accession>
<evidence type="ECO:0000259" key="1">
    <source>
        <dbReference type="Pfam" id="PF07883"/>
    </source>
</evidence>
<dbReference type="Proteomes" id="UP000248557">
    <property type="component" value="Unassembled WGS sequence"/>
</dbReference>
<organism evidence="2 3">
    <name type="scientific">Methanosphaera stadtmanae</name>
    <dbReference type="NCBI Taxonomy" id="2317"/>
    <lineage>
        <taxon>Archaea</taxon>
        <taxon>Methanobacteriati</taxon>
        <taxon>Methanobacteriota</taxon>
        <taxon>Methanomada group</taxon>
        <taxon>Methanobacteria</taxon>
        <taxon>Methanobacteriales</taxon>
        <taxon>Methanobacteriaceae</taxon>
        <taxon>Methanosphaera</taxon>
    </lineage>
</organism>
<dbReference type="OMA" id="FAFDKGQ"/>
<dbReference type="EMBL" id="NGJK01000001">
    <property type="protein sequence ID" value="RAP03862.1"/>
    <property type="molecule type" value="Genomic_DNA"/>
</dbReference>
<protein>
    <submittedName>
        <fullName evidence="2">Cupin</fullName>
    </submittedName>
</protein>
<name>A0A328Q0Y4_9EURY</name>
<dbReference type="PANTHER" id="PTHR37694">
    <property type="entry name" value="SLR8022 PROTEIN"/>
    <property type="match status" value="1"/>
</dbReference>
<dbReference type="CDD" id="cd02230">
    <property type="entry name" value="cupin_HP0902-like"/>
    <property type="match status" value="1"/>
</dbReference>
<dbReference type="PANTHER" id="PTHR37694:SF1">
    <property type="entry name" value="SLR8022 PROTEIN"/>
    <property type="match status" value="1"/>
</dbReference>
<dbReference type="InterPro" id="IPR011051">
    <property type="entry name" value="RmlC_Cupin_sf"/>
</dbReference>